<gene>
    <name evidence="4" type="ORF">PHYPSEUDO_015086</name>
</gene>
<keyword evidence="2" id="KW-1133">Transmembrane helix</keyword>
<evidence type="ECO:0008006" key="6">
    <source>
        <dbReference type="Google" id="ProtNLM"/>
    </source>
</evidence>
<evidence type="ECO:0000313" key="5">
    <source>
        <dbReference type="Proteomes" id="UP000694044"/>
    </source>
</evidence>
<feature type="chain" id="PRO_5035751546" description="RxLR effector protein" evidence="3">
    <location>
        <begin position="25"/>
        <end position="200"/>
    </location>
</feature>
<feature type="transmembrane region" description="Helical" evidence="2">
    <location>
        <begin position="173"/>
        <end position="194"/>
    </location>
</feature>
<feature type="compositionally biased region" description="Basic and acidic residues" evidence="1">
    <location>
        <begin position="48"/>
        <end position="57"/>
    </location>
</feature>
<sequence>MRQCSFLVLLVVIFVACIAALAHAEDSTRISTVKTVLEDLNDATTRRNLKEDNEVAKTEGGSTDAEAEERAFPIKFPSLSGLKSFFVKPSSVGTAAKTNPEFAAAFKNPKVSQAFAEVEKQPGLLQRLKNIPVLSNLATRLRGRSAQFTTRQVTNVGHLAVTTSSSSQLTHMWVKYGAAFLFVVGIAFLATMVYRGLQPK</sequence>
<accession>A0A8T1W0J6</accession>
<dbReference type="Proteomes" id="UP000694044">
    <property type="component" value="Unassembled WGS sequence"/>
</dbReference>
<evidence type="ECO:0000256" key="2">
    <source>
        <dbReference type="SAM" id="Phobius"/>
    </source>
</evidence>
<dbReference type="AlphaFoldDB" id="A0A8T1W0J6"/>
<keyword evidence="3" id="KW-0732">Signal</keyword>
<comment type="caution">
    <text evidence="4">The sequence shown here is derived from an EMBL/GenBank/DDBJ whole genome shotgun (WGS) entry which is preliminary data.</text>
</comment>
<evidence type="ECO:0000313" key="4">
    <source>
        <dbReference type="EMBL" id="KAG7386881.1"/>
    </source>
</evidence>
<feature type="signal peptide" evidence="3">
    <location>
        <begin position="1"/>
        <end position="24"/>
    </location>
</feature>
<keyword evidence="2" id="KW-0472">Membrane</keyword>
<proteinExistence type="predicted"/>
<protein>
    <recommendedName>
        <fullName evidence="6">RxLR effector protein</fullName>
    </recommendedName>
</protein>
<dbReference type="EMBL" id="JAGDFM010000090">
    <property type="protein sequence ID" value="KAG7386881.1"/>
    <property type="molecule type" value="Genomic_DNA"/>
</dbReference>
<dbReference type="OrthoDB" id="115580at2759"/>
<keyword evidence="2" id="KW-0812">Transmembrane</keyword>
<organism evidence="4 5">
    <name type="scientific">Phytophthora pseudosyringae</name>
    <dbReference type="NCBI Taxonomy" id="221518"/>
    <lineage>
        <taxon>Eukaryota</taxon>
        <taxon>Sar</taxon>
        <taxon>Stramenopiles</taxon>
        <taxon>Oomycota</taxon>
        <taxon>Peronosporomycetes</taxon>
        <taxon>Peronosporales</taxon>
        <taxon>Peronosporaceae</taxon>
        <taxon>Phytophthora</taxon>
    </lineage>
</organism>
<evidence type="ECO:0000256" key="1">
    <source>
        <dbReference type="SAM" id="MobiDB-lite"/>
    </source>
</evidence>
<feature type="region of interest" description="Disordered" evidence="1">
    <location>
        <begin position="48"/>
        <end position="67"/>
    </location>
</feature>
<evidence type="ECO:0000256" key="3">
    <source>
        <dbReference type="SAM" id="SignalP"/>
    </source>
</evidence>
<keyword evidence="5" id="KW-1185">Reference proteome</keyword>
<reference evidence="4" key="1">
    <citation type="submission" date="2021-02" db="EMBL/GenBank/DDBJ databases">
        <authorList>
            <person name="Palmer J.M."/>
        </authorList>
    </citation>
    <scope>NUCLEOTIDE SEQUENCE</scope>
    <source>
        <strain evidence="4">SCRP734</strain>
    </source>
</reference>
<dbReference type="PROSITE" id="PS51257">
    <property type="entry name" value="PROKAR_LIPOPROTEIN"/>
    <property type="match status" value="1"/>
</dbReference>
<name>A0A8T1W0J6_9STRA</name>